<accession>A0A1Y6CEF6</accession>
<name>A0A1Y6CEF6_9BACT</name>
<evidence type="ECO:0000313" key="2">
    <source>
        <dbReference type="Proteomes" id="UP000192907"/>
    </source>
</evidence>
<dbReference type="EMBL" id="FWZT01000020">
    <property type="protein sequence ID" value="SMF60038.1"/>
    <property type="molecule type" value="Genomic_DNA"/>
</dbReference>
<evidence type="ECO:0000313" key="1">
    <source>
        <dbReference type="EMBL" id="SMF60038.1"/>
    </source>
</evidence>
<dbReference type="AlphaFoldDB" id="A0A1Y6CEF6"/>
<keyword evidence="2" id="KW-1185">Reference proteome</keyword>
<dbReference type="Proteomes" id="UP000192907">
    <property type="component" value="Unassembled WGS sequence"/>
</dbReference>
<sequence>MKLKRITQVTTIMALFLIIGNTQVLGKACNNQSFDDFYEAVQHAGAGDPAYVRYDKTPDNYGPFTNDCLNPYANGTCIEGYGKRYKLIATSGVTKKWSAAVCIKVRQNNYWYNYEHRVFDDDNPIWFGPRVSFQYKDSDGRWRLLKGNNGKFASWNVQDGLYWYRWKWSSNTARQYRIAIEESMLFDEYDIAMDW</sequence>
<reference evidence="2" key="1">
    <citation type="submission" date="2017-04" db="EMBL/GenBank/DDBJ databases">
        <authorList>
            <person name="Varghese N."/>
            <person name="Submissions S."/>
        </authorList>
    </citation>
    <scope>NUCLEOTIDE SEQUENCE [LARGE SCALE GENOMIC DNA]</scope>
    <source>
        <strain evidence="2">RKEM611</strain>
    </source>
</reference>
<proteinExistence type="predicted"/>
<gene>
    <name evidence="1" type="ORF">SAMN06296036_12080</name>
</gene>
<dbReference type="OrthoDB" id="583227at2"/>
<dbReference type="RefSeq" id="WP_132322857.1">
    <property type="nucleotide sequence ID" value="NZ_FWZT01000020.1"/>
</dbReference>
<protein>
    <submittedName>
        <fullName evidence="1">Uncharacterized protein</fullName>
    </submittedName>
</protein>
<organism evidence="1 2">
    <name type="scientific">Pseudobacteriovorax antillogorgiicola</name>
    <dbReference type="NCBI Taxonomy" id="1513793"/>
    <lineage>
        <taxon>Bacteria</taxon>
        <taxon>Pseudomonadati</taxon>
        <taxon>Bdellovibrionota</taxon>
        <taxon>Oligoflexia</taxon>
        <taxon>Oligoflexales</taxon>
        <taxon>Pseudobacteriovoracaceae</taxon>
        <taxon>Pseudobacteriovorax</taxon>
    </lineage>
</organism>